<dbReference type="Proteomes" id="UP000198773">
    <property type="component" value="Unassembled WGS sequence"/>
</dbReference>
<dbReference type="Pfam" id="PF13472">
    <property type="entry name" value="Lipase_GDSL_2"/>
    <property type="match status" value="1"/>
</dbReference>
<dbReference type="CDD" id="cd01836">
    <property type="entry name" value="FeeA_FeeB_like"/>
    <property type="match status" value="1"/>
</dbReference>
<dbReference type="AlphaFoldDB" id="A0A1H4FNY7"/>
<dbReference type="STRING" id="152573.SAMN04488051_1128"/>
<gene>
    <name evidence="2" type="ORF">SAMN04488051_1128</name>
</gene>
<reference evidence="2 3" key="1">
    <citation type="submission" date="2016-10" db="EMBL/GenBank/DDBJ databases">
        <authorList>
            <person name="de Groot N.N."/>
        </authorList>
    </citation>
    <scope>NUCLEOTIDE SEQUENCE [LARGE SCALE GENOMIC DNA]</scope>
    <source>
        <strain evidence="2 3">CGMCC 1.3430</strain>
    </source>
</reference>
<feature type="domain" description="SGNH hydrolase-type esterase" evidence="1">
    <location>
        <begin position="53"/>
        <end position="221"/>
    </location>
</feature>
<dbReference type="SUPFAM" id="SSF52266">
    <property type="entry name" value="SGNH hydrolase"/>
    <property type="match status" value="1"/>
</dbReference>
<dbReference type="InterPro" id="IPR013830">
    <property type="entry name" value="SGNH_hydro"/>
</dbReference>
<dbReference type="OrthoDB" id="9804395at2"/>
<accession>A0A1H4FNY7</accession>
<proteinExistence type="predicted"/>
<evidence type="ECO:0000313" key="2">
    <source>
        <dbReference type="EMBL" id="SEA99036.1"/>
    </source>
</evidence>
<dbReference type="Gene3D" id="3.40.50.1110">
    <property type="entry name" value="SGNH hydrolase"/>
    <property type="match status" value="1"/>
</dbReference>
<sequence length="238" mass="26454">MPWRFWLLALCCWPLLLWQGKRVRALALRLPEASGERAGLMGQGPQQQLLICGDSAAAGVGCDNQQQALSSQLVELLSKQAGIHWRLQAQTGINSAELRQRLQELEAQRLDWVIVSIGVNDVTGLCSDRQFSVRIHALMQVINQRFSTPNVIFSAIPPMQQFSALPTPLNYWLGLKASQLNRQLVRTLDAWPNARLLSSGVKLTPDMLAKDGFHPSVTGAKHWASLIAAEIQQLHHSK</sequence>
<dbReference type="GO" id="GO:0016788">
    <property type="term" value="F:hydrolase activity, acting on ester bonds"/>
    <property type="evidence" value="ECO:0007669"/>
    <property type="project" value="UniProtKB-ARBA"/>
</dbReference>
<dbReference type="RefSeq" id="WP_091345010.1">
    <property type="nucleotide sequence ID" value="NZ_FNRM01000012.1"/>
</dbReference>
<organism evidence="2 3">
    <name type="scientific">Alkalimonas amylolytica</name>
    <dbReference type="NCBI Taxonomy" id="152573"/>
    <lineage>
        <taxon>Bacteria</taxon>
        <taxon>Pseudomonadati</taxon>
        <taxon>Pseudomonadota</taxon>
        <taxon>Gammaproteobacteria</taxon>
        <taxon>Alkalimonas</taxon>
    </lineage>
</organism>
<keyword evidence="3" id="KW-1185">Reference proteome</keyword>
<protein>
    <submittedName>
        <fullName evidence="2">Lysophospholipase L1</fullName>
    </submittedName>
</protein>
<name>A0A1H4FNY7_ALKAM</name>
<evidence type="ECO:0000259" key="1">
    <source>
        <dbReference type="Pfam" id="PF13472"/>
    </source>
</evidence>
<dbReference type="InterPro" id="IPR036514">
    <property type="entry name" value="SGNH_hydro_sf"/>
</dbReference>
<dbReference type="EMBL" id="FNRM01000012">
    <property type="protein sequence ID" value="SEA99036.1"/>
    <property type="molecule type" value="Genomic_DNA"/>
</dbReference>
<evidence type="ECO:0000313" key="3">
    <source>
        <dbReference type="Proteomes" id="UP000198773"/>
    </source>
</evidence>